<comment type="caution">
    <text evidence="1">The sequence shown here is derived from an EMBL/GenBank/DDBJ whole genome shotgun (WGS) entry which is preliminary data.</text>
</comment>
<dbReference type="EMBL" id="JAIRBC010000020">
    <property type="protein sequence ID" value="MCG2461762.1"/>
    <property type="molecule type" value="Genomic_DNA"/>
</dbReference>
<protein>
    <submittedName>
        <fullName evidence="1">Uncharacterized protein</fullName>
    </submittedName>
</protein>
<dbReference type="Proteomes" id="UP001200642">
    <property type="component" value="Unassembled WGS sequence"/>
</dbReference>
<sequence>MKKISSFIGIGLLSAVLMSFSKVHECGPNAEDLKVGDISVVEIEEEIDLGFNSARYLPVGFNPYKGMILNLNDIVILGEEQEIDLGFDTAQYLPDGFNVCGDIEGNSDEIDTVGEEGKSILEFNEEDYLPENFISNAK</sequence>
<dbReference type="RefSeq" id="WP_317902905.1">
    <property type="nucleotide sequence ID" value="NZ_JAIRBC010000020.1"/>
</dbReference>
<proteinExistence type="predicted"/>
<evidence type="ECO:0000313" key="2">
    <source>
        <dbReference type="Proteomes" id="UP001200642"/>
    </source>
</evidence>
<evidence type="ECO:0000313" key="1">
    <source>
        <dbReference type="EMBL" id="MCG2461762.1"/>
    </source>
</evidence>
<organism evidence="1 2">
    <name type="scientific">Cerina litoralis</name>
    <dbReference type="NCBI Taxonomy" id="2874477"/>
    <lineage>
        <taxon>Bacteria</taxon>
        <taxon>Pseudomonadati</taxon>
        <taxon>Bacteroidota</taxon>
        <taxon>Flavobacteriia</taxon>
        <taxon>Flavobacteriales</taxon>
        <taxon>Flavobacteriaceae</taxon>
        <taxon>Cerina</taxon>
    </lineage>
</organism>
<gene>
    <name evidence="1" type="ORF">K8352_13470</name>
</gene>
<name>A0AAE3JTS5_9FLAO</name>
<dbReference type="AlphaFoldDB" id="A0AAE3JTS5"/>
<accession>A0AAE3JTS5</accession>
<reference evidence="1" key="1">
    <citation type="submission" date="2023-02" db="EMBL/GenBank/DDBJ databases">
        <title>Genome of Flavobacteriaceae gen. nov. sp. strain F89.</title>
        <authorList>
            <person name="Wang Y."/>
        </authorList>
    </citation>
    <scope>NUCLEOTIDE SEQUENCE</scope>
    <source>
        <strain evidence="1">F89</strain>
    </source>
</reference>
<keyword evidence="2" id="KW-1185">Reference proteome</keyword>